<dbReference type="Pfam" id="PF08191">
    <property type="entry name" value="LRR_adjacent"/>
    <property type="match status" value="1"/>
</dbReference>
<keyword evidence="6" id="KW-1133">Transmembrane helix</keyword>
<dbReference type="InterPro" id="IPR050836">
    <property type="entry name" value="SDS22/Internalin_LRR"/>
</dbReference>
<comment type="similarity">
    <text evidence="1">Belongs to the internalin family.</text>
</comment>
<dbReference type="OrthoDB" id="2487348at2"/>
<reference evidence="9" key="1">
    <citation type="submission" date="2019-11" db="EMBL/GenBank/DDBJ databases">
        <authorList>
            <person name="Li J."/>
        </authorList>
    </citation>
    <scope>NUCLEOTIDE SEQUENCE</scope>
    <source>
        <strain evidence="9">B6B</strain>
    </source>
</reference>
<dbReference type="RefSeq" id="WP_153736388.1">
    <property type="nucleotide sequence ID" value="NZ_WJNG01000006.1"/>
</dbReference>
<dbReference type="PANTHER" id="PTHR46652:SF3">
    <property type="entry name" value="LEUCINE-RICH REPEAT-CONTAINING PROTEIN 9"/>
    <property type="match status" value="1"/>
</dbReference>
<dbReference type="NCBIfam" id="TIGR01167">
    <property type="entry name" value="LPXTG_anchor"/>
    <property type="match status" value="1"/>
</dbReference>
<evidence type="ECO:0000256" key="2">
    <source>
        <dbReference type="ARBA" id="ARBA00022614"/>
    </source>
</evidence>
<dbReference type="SMART" id="SM00369">
    <property type="entry name" value="LRR_TYP"/>
    <property type="match status" value="5"/>
</dbReference>
<dbReference type="AlphaFoldDB" id="A0A6A8DAH1"/>
<keyword evidence="10" id="KW-1185">Reference proteome</keyword>
<evidence type="ECO:0000313" key="9">
    <source>
        <dbReference type="EMBL" id="MRH42743.1"/>
    </source>
</evidence>
<feature type="domain" description="Pesticidal crystal protein Cry22Aa Ig-like" evidence="8">
    <location>
        <begin position="631"/>
        <end position="698"/>
    </location>
</feature>
<dbReference type="InterPro" id="IPR012569">
    <property type="entry name" value="Inl_IR"/>
</dbReference>
<accession>A0A6A8DAH1</accession>
<sequence>MRNKKILIGLMFLLIFVQLPLTSIAAASPIQDDALRKAINEELGKTGAEIDTYQPTQADLESISNLSAYRKNITNLAGLELATNLTNLNLSSNNISDISTLSSLTKLEYLIFSGNNITDITPLNSLNNLTTLYLDRNTNLDPNPLSSLTNMEALYLNSVQISDLEPIKNLTKLTLLTLADNNITDISKLSNLTNLENLNIDNNDVSSLSVISNFPKLTNLSLDNNTQIDQNDLSALDNFPNLERLSIAGLNLNSLSFITNLTKITELNFSGNNISDLTPLKNLNDLYYLFFSDNNVSDLSVLGDNNSLNRISFENNNVSTLQQIGNLTQLRGINLTGNSISDLSPISNFSYLYQLEASGNAISDLSPLKNVVDGLTSFEIEDQSITLQEVELHTNSTELEIINPIKDVVGNPVANITPSDSGTYNSPTISWTGLNSADTSRSFTFTMNIDNNTNFTGEAIQPINRVDNYTPVITATDKTITEGSNFNPITGVTATDEEDGDLTAAIEVESSNVNTNEPGDYSVTYKVTDSGQLSDVETITVTVTGKPFFRGAYTHTIDRSDSNTFDPLERVQAFDLEDGDITDDIEVIKNEVKVNVSGEYEVTYQVTDSDDNTTTKTIKIYVNVGPVINASDQTIYVGDSYDPMEYVTANDTENGDITDRIRVDKNEVNPNVPGEYEVSYSVYDNSEYSAVKTITVTVINRAPEIAASNQTLTVGDSFEPLEDVTATDAEDGDISDKIVVTTNNVNMNTAGEFDVTYDVTDSHGKTTTKTITVTVEPLPGEASEPEKEEDKPTKSGDQSEDDEDSLPQTGEATLWLFVLGGVLMLFIGFFTIRYNKNNK</sequence>
<gene>
    <name evidence="9" type="ORF">GH741_08585</name>
</gene>
<dbReference type="Gene3D" id="2.60.40.10">
    <property type="entry name" value="Immunoglobulins"/>
    <property type="match status" value="4"/>
</dbReference>
<protein>
    <submittedName>
        <fullName evidence="9">DUF5011 domain-containing protein</fullName>
    </submittedName>
</protein>
<dbReference type="InterPro" id="IPR003591">
    <property type="entry name" value="Leu-rich_rpt_typical-subtyp"/>
</dbReference>
<dbReference type="InterPro" id="IPR001611">
    <property type="entry name" value="Leu-rich_rpt"/>
</dbReference>
<feature type="domain" description="Pesticidal crystal protein Cry22Aa Ig-like" evidence="8">
    <location>
        <begin position="476"/>
        <end position="543"/>
    </location>
</feature>
<dbReference type="SUPFAM" id="SSF81296">
    <property type="entry name" value="E set domains"/>
    <property type="match status" value="1"/>
</dbReference>
<comment type="caution">
    <text evidence="9">The sequence shown here is derived from an EMBL/GenBank/DDBJ whole genome shotgun (WGS) entry which is preliminary data.</text>
</comment>
<evidence type="ECO:0000259" key="7">
    <source>
        <dbReference type="Pfam" id="PF08191"/>
    </source>
</evidence>
<keyword evidence="6" id="KW-0812">Transmembrane</keyword>
<dbReference type="EMBL" id="WJNG01000006">
    <property type="protein sequence ID" value="MRH42743.1"/>
    <property type="molecule type" value="Genomic_DNA"/>
</dbReference>
<dbReference type="Gene3D" id="2.60.40.1220">
    <property type="match status" value="1"/>
</dbReference>
<dbReference type="Proteomes" id="UP000799092">
    <property type="component" value="Unassembled WGS sequence"/>
</dbReference>
<dbReference type="InterPro" id="IPR013783">
    <property type="entry name" value="Ig-like_fold"/>
</dbReference>
<feature type="region of interest" description="Disordered" evidence="5">
    <location>
        <begin position="775"/>
        <end position="806"/>
    </location>
</feature>
<dbReference type="InterPro" id="IPR025875">
    <property type="entry name" value="Leu-rich_rpt_4"/>
</dbReference>
<dbReference type="InterPro" id="IPR032675">
    <property type="entry name" value="LRR_dom_sf"/>
</dbReference>
<evidence type="ECO:0000256" key="1">
    <source>
        <dbReference type="ARBA" id="ARBA00009432"/>
    </source>
</evidence>
<dbReference type="Pfam" id="PF16403">
    <property type="entry name" value="Bact_surface_Ig-like"/>
    <property type="match status" value="4"/>
</dbReference>
<evidence type="ECO:0000256" key="3">
    <source>
        <dbReference type="ARBA" id="ARBA00022729"/>
    </source>
</evidence>
<evidence type="ECO:0000313" key="10">
    <source>
        <dbReference type="Proteomes" id="UP000799092"/>
    </source>
</evidence>
<feature type="domain" description="Pesticidal crystal protein Cry22Aa Ig-like" evidence="8">
    <location>
        <begin position="708"/>
        <end position="775"/>
    </location>
</feature>
<evidence type="ECO:0000256" key="6">
    <source>
        <dbReference type="SAM" id="Phobius"/>
    </source>
</evidence>
<organism evidence="9 10">
    <name type="scientific">Aquibacillus halophilus</name>
    <dbReference type="NCBI Taxonomy" id="930132"/>
    <lineage>
        <taxon>Bacteria</taxon>
        <taxon>Bacillati</taxon>
        <taxon>Bacillota</taxon>
        <taxon>Bacilli</taxon>
        <taxon>Bacillales</taxon>
        <taxon>Bacillaceae</taxon>
        <taxon>Aquibacillus</taxon>
    </lineage>
</organism>
<dbReference type="InterPro" id="IPR014756">
    <property type="entry name" value="Ig_E-set"/>
</dbReference>
<dbReference type="InterPro" id="IPR032179">
    <property type="entry name" value="Cry22Aa_Ig-like"/>
</dbReference>
<dbReference type="PROSITE" id="PS51450">
    <property type="entry name" value="LRR"/>
    <property type="match status" value="6"/>
</dbReference>
<dbReference type="SMART" id="SM00365">
    <property type="entry name" value="LRR_SD22"/>
    <property type="match status" value="6"/>
</dbReference>
<dbReference type="Gene3D" id="3.80.10.10">
    <property type="entry name" value="Ribonuclease Inhibitor"/>
    <property type="match status" value="2"/>
</dbReference>
<keyword evidence="6" id="KW-0472">Membrane</keyword>
<name>A0A6A8DAH1_9BACI</name>
<keyword evidence="4" id="KW-0677">Repeat</keyword>
<feature type="domain" description="Internalin Ig-like inter-repeat region" evidence="7">
    <location>
        <begin position="410"/>
        <end position="463"/>
    </location>
</feature>
<proteinExistence type="inferred from homology"/>
<evidence type="ECO:0000256" key="5">
    <source>
        <dbReference type="SAM" id="MobiDB-lite"/>
    </source>
</evidence>
<feature type="domain" description="Pesticidal crystal protein Cry22Aa Ig-like" evidence="8">
    <location>
        <begin position="571"/>
        <end position="622"/>
    </location>
</feature>
<dbReference type="PANTHER" id="PTHR46652">
    <property type="entry name" value="LEUCINE-RICH REPEAT AND IQ DOMAIN-CONTAINING PROTEIN 1-RELATED"/>
    <property type="match status" value="1"/>
</dbReference>
<dbReference type="SUPFAM" id="SSF52058">
    <property type="entry name" value="L domain-like"/>
    <property type="match status" value="1"/>
</dbReference>
<dbReference type="InterPro" id="IPR014755">
    <property type="entry name" value="Cu-Rt/internalin_Ig-like"/>
</dbReference>
<evidence type="ECO:0000256" key="4">
    <source>
        <dbReference type="ARBA" id="ARBA00022737"/>
    </source>
</evidence>
<keyword evidence="2" id="KW-0433">Leucine-rich repeat</keyword>
<evidence type="ECO:0000259" key="8">
    <source>
        <dbReference type="Pfam" id="PF16403"/>
    </source>
</evidence>
<feature type="transmembrane region" description="Helical" evidence="6">
    <location>
        <begin position="814"/>
        <end position="832"/>
    </location>
</feature>
<feature type="compositionally biased region" description="Basic and acidic residues" evidence="5">
    <location>
        <begin position="784"/>
        <end position="794"/>
    </location>
</feature>
<keyword evidence="3" id="KW-0732">Signal</keyword>
<dbReference type="Pfam" id="PF12799">
    <property type="entry name" value="LRR_4"/>
    <property type="match status" value="1"/>
</dbReference>